<accession>A0ABD3TC38</accession>
<keyword evidence="3" id="KW-1185">Reference proteome</keyword>
<organism evidence="2 3">
    <name type="scientific">Penstemon smallii</name>
    <dbReference type="NCBI Taxonomy" id="265156"/>
    <lineage>
        <taxon>Eukaryota</taxon>
        <taxon>Viridiplantae</taxon>
        <taxon>Streptophyta</taxon>
        <taxon>Embryophyta</taxon>
        <taxon>Tracheophyta</taxon>
        <taxon>Spermatophyta</taxon>
        <taxon>Magnoliopsida</taxon>
        <taxon>eudicotyledons</taxon>
        <taxon>Gunneridae</taxon>
        <taxon>Pentapetalae</taxon>
        <taxon>asterids</taxon>
        <taxon>lamiids</taxon>
        <taxon>Lamiales</taxon>
        <taxon>Plantaginaceae</taxon>
        <taxon>Cheloneae</taxon>
        <taxon>Penstemon</taxon>
    </lineage>
</organism>
<comment type="caution">
    <text evidence="2">The sequence shown here is derived from an EMBL/GenBank/DDBJ whole genome shotgun (WGS) entry which is preliminary data.</text>
</comment>
<evidence type="ECO:0000313" key="3">
    <source>
        <dbReference type="Proteomes" id="UP001634393"/>
    </source>
</evidence>
<dbReference type="AlphaFoldDB" id="A0ABD3TC38"/>
<feature type="region of interest" description="Disordered" evidence="1">
    <location>
        <begin position="102"/>
        <end position="122"/>
    </location>
</feature>
<dbReference type="EMBL" id="JBJXBP010000004">
    <property type="protein sequence ID" value="KAL3834151.1"/>
    <property type="molecule type" value="Genomic_DNA"/>
</dbReference>
<sequence>MNANFQPRRFTIAGLPDMLHRIRLEYVDFCEFLENPWVDYDPHEMEVSNEPPSYSRFRMHGEPHYMRFVFINFLHQIPEWPIHVRADDEDALAIIPFNLGRNNVPEATPPPPPSLSLSLARA</sequence>
<name>A0ABD3TC38_9LAMI</name>
<protein>
    <submittedName>
        <fullName evidence="2">Uncharacterized protein</fullName>
    </submittedName>
</protein>
<dbReference type="Proteomes" id="UP001634393">
    <property type="component" value="Unassembled WGS sequence"/>
</dbReference>
<evidence type="ECO:0000256" key="1">
    <source>
        <dbReference type="SAM" id="MobiDB-lite"/>
    </source>
</evidence>
<reference evidence="2 3" key="1">
    <citation type="submission" date="2024-12" db="EMBL/GenBank/DDBJ databases">
        <title>The unique morphological basis and parallel evolutionary history of personate flowers in Penstemon.</title>
        <authorList>
            <person name="Depatie T.H."/>
            <person name="Wessinger C.A."/>
        </authorList>
    </citation>
    <scope>NUCLEOTIDE SEQUENCE [LARGE SCALE GENOMIC DNA]</scope>
    <source>
        <strain evidence="2">WTNN_2</strain>
        <tissue evidence="2">Leaf</tissue>
    </source>
</reference>
<proteinExistence type="predicted"/>
<evidence type="ECO:0000313" key="2">
    <source>
        <dbReference type="EMBL" id="KAL3834151.1"/>
    </source>
</evidence>
<gene>
    <name evidence="2" type="ORF">ACJIZ3_008887</name>
</gene>